<dbReference type="Gene3D" id="3.10.110.10">
    <property type="entry name" value="Ubiquitin Conjugating Enzyme"/>
    <property type="match status" value="1"/>
</dbReference>
<dbReference type="EC" id="2.7.11.1" evidence="1"/>
<evidence type="ECO:0000256" key="3">
    <source>
        <dbReference type="ARBA" id="ARBA00022679"/>
    </source>
</evidence>
<feature type="compositionally biased region" description="Basic and acidic residues" evidence="11">
    <location>
        <begin position="108"/>
        <end position="121"/>
    </location>
</feature>
<feature type="compositionally biased region" description="Polar residues" evidence="11">
    <location>
        <begin position="485"/>
        <end position="496"/>
    </location>
</feature>
<feature type="region of interest" description="Disordered" evidence="11">
    <location>
        <begin position="408"/>
        <end position="427"/>
    </location>
</feature>
<dbReference type="InterPro" id="IPR045864">
    <property type="entry name" value="aa-tRNA-synth_II/BPL/LPL"/>
</dbReference>
<dbReference type="SUPFAM" id="SSF56112">
    <property type="entry name" value="Protein kinase-like (PK-like)"/>
    <property type="match status" value="1"/>
</dbReference>
<comment type="caution">
    <text evidence="13">The sequence shown here is derived from an EMBL/GenBank/DDBJ whole genome shotgun (WGS) entry which is preliminary data.</text>
</comment>
<dbReference type="InterPro" id="IPR006575">
    <property type="entry name" value="RWD_dom"/>
</dbReference>
<dbReference type="InterPro" id="IPR000719">
    <property type="entry name" value="Prot_kinase_dom"/>
</dbReference>
<feature type="region of interest" description="Disordered" evidence="11">
    <location>
        <begin position="1776"/>
        <end position="1798"/>
    </location>
</feature>
<comment type="catalytic activity">
    <reaction evidence="8">
        <text>L-threonyl-[protein] + ATP = O-phospho-L-threonyl-[protein] + ADP + H(+)</text>
        <dbReference type="Rhea" id="RHEA:46608"/>
        <dbReference type="Rhea" id="RHEA-COMP:11060"/>
        <dbReference type="Rhea" id="RHEA-COMP:11605"/>
        <dbReference type="ChEBI" id="CHEBI:15378"/>
        <dbReference type="ChEBI" id="CHEBI:30013"/>
        <dbReference type="ChEBI" id="CHEBI:30616"/>
        <dbReference type="ChEBI" id="CHEBI:61977"/>
        <dbReference type="ChEBI" id="CHEBI:456216"/>
        <dbReference type="EC" id="2.7.11.1"/>
    </reaction>
</comment>
<dbReference type="InterPro" id="IPR011009">
    <property type="entry name" value="Kinase-like_dom_sf"/>
</dbReference>
<dbReference type="PANTHER" id="PTHR11042:SF136">
    <property type="entry name" value="EIF-2-ALPHA KINASE GCN2"/>
    <property type="match status" value="1"/>
</dbReference>
<evidence type="ECO:0000259" key="12">
    <source>
        <dbReference type="PROSITE" id="PS50011"/>
    </source>
</evidence>
<evidence type="ECO:0000313" key="13">
    <source>
        <dbReference type="EMBL" id="KAA8496457.1"/>
    </source>
</evidence>
<dbReference type="PROSITE" id="PS50011">
    <property type="entry name" value="PROTEIN_KINASE_DOM"/>
    <property type="match status" value="1"/>
</dbReference>
<dbReference type="EMBL" id="VRMN01000002">
    <property type="protein sequence ID" value="KAA8496457.1"/>
    <property type="molecule type" value="Genomic_DNA"/>
</dbReference>
<dbReference type="InterPro" id="IPR016135">
    <property type="entry name" value="UBQ-conjugating_enzyme/RWD"/>
</dbReference>
<dbReference type="SUPFAM" id="SSF54495">
    <property type="entry name" value="UBC-like"/>
    <property type="match status" value="1"/>
</dbReference>
<dbReference type="GO" id="GO:0005524">
    <property type="term" value="F:ATP binding"/>
    <property type="evidence" value="ECO:0007669"/>
    <property type="project" value="UniProtKB-UniRule"/>
</dbReference>
<feature type="compositionally biased region" description="Basic and acidic residues" evidence="11">
    <location>
        <begin position="295"/>
        <end position="304"/>
    </location>
</feature>
<feature type="compositionally biased region" description="Basic and acidic residues" evidence="11">
    <location>
        <begin position="434"/>
        <end position="453"/>
    </location>
</feature>
<evidence type="ECO:0000256" key="2">
    <source>
        <dbReference type="ARBA" id="ARBA00022527"/>
    </source>
</evidence>
<evidence type="ECO:0000256" key="10">
    <source>
        <dbReference type="PROSITE-ProRule" id="PRU10141"/>
    </source>
</evidence>
<evidence type="ECO:0000313" key="14">
    <source>
        <dbReference type="Proteomes" id="UP000324585"/>
    </source>
</evidence>
<dbReference type="PROSITE" id="PS00108">
    <property type="entry name" value="PROTEIN_KINASE_ST"/>
    <property type="match status" value="1"/>
</dbReference>
<evidence type="ECO:0000256" key="5">
    <source>
        <dbReference type="ARBA" id="ARBA00022777"/>
    </source>
</evidence>
<sequence length="2133" mass="231281">MSWQPVLVCTRHINLQSHGRSITALAPTFSCTSACWDCQTACPNLRFKGSSLLANDETRSTGTKDNVPMEKQREHVKQQICTPCLRVPKDTSIHEPMQNASAPFRNLNQDERRFTDPDARRSPGGTVNTERGGTVKSHKNADGGGGGGGGGAHSHHHRHAHATQHGAGKRYTVVFELVVNPDSEQEVQNPRKFPEAHQQSTHVSLLLTFRLPPDYPAKAPCKISASRRRNPSTNAFFGPTEAKVAEIRRMAADEAKKYVGVGVCVYDVVNVVREELVKINRPELDLREEMIQRQAEMQRHEQHRLQKKRTVQQAQAEQHLKREKQRASEMERMRKLEALLTNARNARKREVSERLASLPTAPSLGHSQSPPGFGLQEKRKENDHDPLQELSADDPALLLRVRADSLNKARKPDRQAKVDGTIQREPLIQAMQRQNERELNDSEDDRFSLREEDIVFDEDPSKTSRMSWSSSSSGSSTSTSTSRSNKGTKQGMSISRTSEHERDKSGTDSDADWSSASSDDDKDTTIDSDNVSSGRNVQLKGSGSASALTQPKPILHSHLRHTRAGSGSRNSLRRNVSSIATDEQDDDEKDELGSITFSDREFDQSRTSRLSTSLNDGDFLDHTMLNSLGAANFGISIESRARQALFFRQLLRAVLNMLRLGPGTLNQNQNRRIGVVAEESGLVSSPTKVAAALASILPPNVLSTSDVGKIFDPADSTRFRKEFALEISAAHASGGSIAKFWSVMLAGGSLDHGGGGIGHANASGTSHATSNHQNNRHDRRYRDTVSRALRAAANHNGRRKNSHEYNQMRRSASLATSFQISSRFKDDFLVLQKLGAGGFGSVVKARNRLDGRVYAIKRIPLTEAELNDRTILREVMTLARLTHPNIVRYHQAWLERLDEAELEHDLSNDHSTRGSSSDLTAQAQASPIIAKLFIQMEFCTSTLREFIDTVDDTGMDLWSVFRQIVEGLDNIHSRGIVHRDLKPTNIFFSESGAIKIGDFGLASIRSMEGEDEGADEPSKEAASLADKSAADHDHQKGEEVRPSNAPAEVKEDRSGDAEHHVPSHSHAKGKDRSGVLPWSQHDQTTDVGTFYYRAPEIESIVLRSGAGWGEREDGTGVNVATHVLAPAASSGTRRTARYSNKVDLYSLGVIAWELWHGPCSTEHERYQQLMTLRATALPPDELFREALPQQTRLINALMSPDPENRPSASELLTSDVYMPPRIEDDYFRDIIRQLALPGNTLRKKVLEALFSSGIGSATNVSRRMPAGSSYGGSGVSALSLASSGQLQPATLSMSDLLPQRPRLLFGCVQDRSIFQLGDLKEALVGVFVSVATQYGAHALSAPLVTPVESSAAYVSTCDGPDEASASGTGSNALEGISEYNANIQVPFLTESGEALSLRRDFRSYLARMVADGVASPVKCYQVGDAWFPSIRPSSLHQHHNQQQEPERGVAAGKQIYAPSQYGQGREVALSSSPDVTGFMLGVRGVFDLTEKSGRAGAPTADVGSTHRPSGAVFRAHATADLDFVAPNPWAPHAAEAIKAALDFSSSVLTLPHLSAGAGVGMGIGTGSSFGMNARPRFSLRLGHTRITQQVLQFCGLPAQLHAHIGGILSQTPFFGWAVTKRALLESQRISKSCVETLAPFAVLRGTPKTVIKGLVNLMQHGKGSRSGHGSSDVVASDALPATAAYLRESLEPELEGIEKGMRRPDTSKQRGNRGGGMAAATAAVQRSSKTDSKKISRALAEPLEELCACLLLLEDMNVSTEDIILDAIMCPTSCSNSRPPLPNATASSSLALGSSGSGGNAAALYDRDSNLYVERMRYPSGSYTLGSSQTSEVSGAPGSSAGDSFVRSMHPVDSASAFTAWSGCIFELVMKLGGKSAAAASTSTIASIAAASSTPASVVSGHGFGSVAGEWSVGPMPNLEDQAGFREYTEQRLQTHQKHHGHSAASFRPVLPPIVEVVARGGSWNRMVHVQQNMTQASRTNLTQRNECDTYGVTFDLEKLVSVISVAHALSVSLSGLGNMSDGFGLTQSTGSVFVYGQSRAASDEGDMSKDQRSVLGLVAELRANGVRAEYLCKSNATVSEQLDAAGRVGAIWLVDVSGQPRFRVKPLHGPRKSETEFGSRDELFRFLLQMSK</sequence>
<dbReference type="Gene3D" id="1.10.510.10">
    <property type="entry name" value="Transferase(Phosphotransferase) domain 1"/>
    <property type="match status" value="1"/>
</dbReference>
<feature type="compositionally biased region" description="Basic and acidic residues" evidence="11">
    <location>
        <begin position="376"/>
        <end position="387"/>
    </location>
</feature>
<evidence type="ECO:0000256" key="8">
    <source>
        <dbReference type="ARBA" id="ARBA00047899"/>
    </source>
</evidence>
<feature type="binding site" evidence="10">
    <location>
        <position position="857"/>
    </location>
    <ligand>
        <name>ATP</name>
        <dbReference type="ChEBI" id="CHEBI:30616"/>
    </ligand>
</feature>
<dbReference type="Gene3D" id="3.30.930.10">
    <property type="entry name" value="Bira Bifunctional Protein, Domain 2"/>
    <property type="match status" value="1"/>
</dbReference>
<feature type="compositionally biased region" description="Low complexity" evidence="11">
    <location>
        <begin position="463"/>
        <end position="484"/>
    </location>
</feature>
<feature type="domain" description="Protein kinase" evidence="12">
    <location>
        <begin position="828"/>
        <end position="1218"/>
    </location>
</feature>
<dbReference type="PANTHER" id="PTHR11042">
    <property type="entry name" value="EUKARYOTIC TRANSLATION INITIATION FACTOR 2-ALPHA KINASE EIF2-ALPHA KINASE -RELATED"/>
    <property type="match status" value="1"/>
</dbReference>
<feature type="region of interest" description="Disordered" evidence="11">
    <location>
        <begin position="56"/>
        <end position="75"/>
    </location>
</feature>
<accession>A0A5J4Z1A0</accession>
<feature type="compositionally biased region" description="Gly residues" evidence="11">
    <location>
        <begin position="142"/>
        <end position="152"/>
    </location>
</feature>
<keyword evidence="2" id="KW-0723">Serine/threonine-protein kinase</keyword>
<dbReference type="OrthoDB" id="341578at2759"/>
<evidence type="ECO:0000256" key="4">
    <source>
        <dbReference type="ARBA" id="ARBA00022741"/>
    </source>
</evidence>
<evidence type="ECO:0000256" key="1">
    <source>
        <dbReference type="ARBA" id="ARBA00012513"/>
    </source>
</evidence>
<name>A0A5J4Z1A0_PORPP</name>
<feature type="compositionally biased region" description="Basic and acidic residues" evidence="11">
    <location>
        <begin position="497"/>
        <end position="507"/>
    </location>
</feature>
<dbReference type="GO" id="GO:0005829">
    <property type="term" value="C:cytosol"/>
    <property type="evidence" value="ECO:0007669"/>
    <property type="project" value="TreeGrafter"/>
</dbReference>
<dbReference type="Pfam" id="PF00069">
    <property type="entry name" value="Pkinase"/>
    <property type="match status" value="1"/>
</dbReference>
<feature type="region of interest" description="Disordered" evidence="11">
    <location>
        <begin position="96"/>
        <end position="167"/>
    </location>
</feature>
<feature type="compositionally biased region" description="Low complexity" evidence="11">
    <location>
        <begin position="1784"/>
        <end position="1798"/>
    </location>
</feature>
<feature type="compositionally biased region" description="Basic and acidic residues" evidence="11">
    <location>
        <begin position="1048"/>
        <end position="1061"/>
    </location>
</feature>
<dbReference type="GO" id="GO:0005634">
    <property type="term" value="C:nucleus"/>
    <property type="evidence" value="ECO:0007669"/>
    <property type="project" value="TreeGrafter"/>
</dbReference>
<dbReference type="InterPro" id="IPR008271">
    <property type="entry name" value="Ser/Thr_kinase_AS"/>
</dbReference>
<dbReference type="GO" id="GO:0004694">
    <property type="term" value="F:eukaryotic translation initiation factor 2alpha kinase activity"/>
    <property type="evidence" value="ECO:0007669"/>
    <property type="project" value="TreeGrafter"/>
</dbReference>
<feature type="region of interest" description="Disordered" evidence="11">
    <location>
        <begin position="433"/>
        <end position="598"/>
    </location>
</feature>
<evidence type="ECO:0000256" key="9">
    <source>
        <dbReference type="ARBA" id="ARBA00048679"/>
    </source>
</evidence>
<keyword evidence="5 13" id="KW-0418">Kinase</keyword>
<dbReference type="Gene3D" id="3.30.200.20">
    <property type="entry name" value="Phosphorylase Kinase, domain 1"/>
    <property type="match status" value="1"/>
</dbReference>
<feature type="compositionally biased region" description="Polar residues" evidence="11">
    <location>
        <begin position="565"/>
        <end position="581"/>
    </location>
</feature>
<dbReference type="Proteomes" id="UP000324585">
    <property type="component" value="Unassembled WGS sequence"/>
</dbReference>
<feature type="compositionally biased region" description="Basic and acidic residues" evidence="11">
    <location>
        <begin position="1028"/>
        <end position="1041"/>
    </location>
</feature>
<feature type="compositionally biased region" description="Basic residues" evidence="11">
    <location>
        <begin position="153"/>
        <end position="162"/>
    </location>
</feature>
<proteinExistence type="inferred from homology"/>
<gene>
    <name evidence="13" type="ORF">FVE85_0186</name>
</gene>
<keyword evidence="3" id="KW-0808">Transferase</keyword>
<feature type="compositionally biased region" description="Basic and acidic residues" evidence="11">
    <location>
        <begin position="325"/>
        <end position="337"/>
    </location>
</feature>
<protein>
    <recommendedName>
        <fullName evidence="1">non-specific serine/threonine protein kinase</fullName>
        <ecNumber evidence="1">2.7.11.1</ecNumber>
    </recommendedName>
</protein>
<evidence type="ECO:0000256" key="7">
    <source>
        <dbReference type="ARBA" id="ARBA00037982"/>
    </source>
</evidence>
<keyword evidence="4 10" id="KW-0547">Nucleotide-binding</keyword>
<comment type="similarity">
    <text evidence="7">Belongs to the protein kinase superfamily. Ser/Thr protein kinase family. GCN2 subfamily.</text>
</comment>
<feature type="compositionally biased region" description="Basic and acidic residues" evidence="11">
    <location>
        <begin position="1698"/>
        <end position="1708"/>
    </location>
</feature>
<comment type="catalytic activity">
    <reaction evidence="9">
        <text>L-seryl-[protein] + ATP = O-phospho-L-seryl-[protein] + ADP + H(+)</text>
        <dbReference type="Rhea" id="RHEA:17989"/>
        <dbReference type="Rhea" id="RHEA-COMP:9863"/>
        <dbReference type="Rhea" id="RHEA-COMP:11604"/>
        <dbReference type="ChEBI" id="CHEBI:15378"/>
        <dbReference type="ChEBI" id="CHEBI:29999"/>
        <dbReference type="ChEBI" id="CHEBI:30616"/>
        <dbReference type="ChEBI" id="CHEBI:83421"/>
        <dbReference type="ChEBI" id="CHEBI:456216"/>
        <dbReference type="EC" id="2.7.11.1"/>
    </reaction>
</comment>
<feature type="compositionally biased region" description="Polar residues" evidence="11">
    <location>
        <begin position="530"/>
        <end position="549"/>
    </location>
</feature>
<dbReference type="InterPro" id="IPR050339">
    <property type="entry name" value="CC_SR_Kinase"/>
</dbReference>
<feature type="region of interest" description="Disordered" evidence="11">
    <location>
        <begin position="1008"/>
        <end position="1080"/>
    </location>
</feature>
<keyword evidence="6 10" id="KW-0067">ATP-binding</keyword>
<feature type="region of interest" description="Disordered" evidence="11">
    <location>
        <begin position="295"/>
        <end position="396"/>
    </location>
</feature>
<evidence type="ECO:0000256" key="6">
    <source>
        <dbReference type="ARBA" id="ARBA00022840"/>
    </source>
</evidence>
<keyword evidence="14" id="KW-1185">Reference proteome</keyword>
<dbReference type="PROSITE" id="PS00107">
    <property type="entry name" value="PROTEIN_KINASE_ATP"/>
    <property type="match status" value="1"/>
</dbReference>
<dbReference type="Pfam" id="PF05773">
    <property type="entry name" value="RWD"/>
    <property type="match status" value="1"/>
</dbReference>
<feature type="compositionally biased region" description="Basic and acidic residues" evidence="11">
    <location>
        <begin position="408"/>
        <end position="417"/>
    </location>
</feature>
<feature type="region of interest" description="Disordered" evidence="11">
    <location>
        <begin position="1698"/>
        <end position="1733"/>
    </location>
</feature>
<dbReference type="InterPro" id="IPR017441">
    <property type="entry name" value="Protein_kinase_ATP_BS"/>
</dbReference>
<reference evidence="14" key="1">
    <citation type="journal article" date="2019" name="Nat. Commun.">
        <title>Expansion of phycobilisome linker gene families in mesophilic red algae.</title>
        <authorList>
            <person name="Lee J."/>
            <person name="Kim D."/>
            <person name="Bhattacharya D."/>
            <person name="Yoon H.S."/>
        </authorList>
    </citation>
    <scope>NUCLEOTIDE SEQUENCE [LARGE SCALE GENOMIC DNA]</scope>
    <source>
        <strain evidence="14">CCMP 1328</strain>
    </source>
</reference>
<dbReference type="SMART" id="SM00220">
    <property type="entry name" value="S_TKc"/>
    <property type="match status" value="1"/>
</dbReference>
<organism evidence="13 14">
    <name type="scientific">Porphyridium purpureum</name>
    <name type="common">Red alga</name>
    <name type="synonym">Porphyridium cruentum</name>
    <dbReference type="NCBI Taxonomy" id="35688"/>
    <lineage>
        <taxon>Eukaryota</taxon>
        <taxon>Rhodophyta</taxon>
        <taxon>Bangiophyceae</taxon>
        <taxon>Porphyridiales</taxon>
        <taxon>Porphyridiaceae</taxon>
        <taxon>Porphyridium</taxon>
    </lineage>
</organism>
<evidence type="ECO:0000256" key="11">
    <source>
        <dbReference type="SAM" id="MobiDB-lite"/>
    </source>
</evidence>